<dbReference type="EMBL" id="KV454011">
    <property type="protein sequence ID" value="ODV98291.1"/>
    <property type="molecule type" value="Genomic_DNA"/>
</dbReference>
<organism evidence="2 3">
    <name type="scientific">Pachysolen tannophilus NRRL Y-2460</name>
    <dbReference type="NCBI Taxonomy" id="669874"/>
    <lineage>
        <taxon>Eukaryota</taxon>
        <taxon>Fungi</taxon>
        <taxon>Dikarya</taxon>
        <taxon>Ascomycota</taxon>
        <taxon>Saccharomycotina</taxon>
        <taxon>Pichiomycetes</taxon>
        <taxon>Pachysolenaceae</taxon>
        <taxon>Pachysolen</taxon>
    </lineage>
</organism>
<feature type="region of interest" description="Disordered" evidence="1">
    <location>
        <begin position="539"/>
        <end position="647"/>
    </location>
</feature>
<feature type="compositionally biased region" description="Basic and acidic residues" evidence="1">
    <location>
        <begin position="189"/>
        <end position="206"/>
    </location>
</feature>
<feature type="compositionally biased region" description="Polar residues" evidence="1">
    <location>
        <begin position="323"/>
        <end position="344"/>
    </location>
</feature>
<accession>A0A1E4U2R5</accession>
<protein>
    <submittedName>
        <fullName evidence="2">Uncharacterized protein</fullName>
    </submittedName>
</protein>
<evidence type="ECO:0000313" key="3">
    <source>
        <dbReference type="Proteomes" id="UP000094236"/>
    </source>
</evidence>
<feature type="compositionally biased region" description="Basic and acidic residues" evidence="1">
    <location>
        <begin position="138"/>
        <end position="148"/>
    </location>
</feature>
<gene>
    <name evidence="2" type="ORF">PACTADRAFT_48077</name>
</gene>
<feature type="region of interest" description="Disordered" evidence="1">
    <location>
        <begin position="419"/>
        <end position="439"/>
    </location>
</feature>
<feature type="compositionally biased region" description="Basic residues" evidence="1">
    <location>
        <begin position="250"/>
        <end position="261"/>
    </location>
</feature>
<feature type="region of interest" description="Disordered" evidence="1">
    <location>
        <begin position="189"/>
        <end position="222"/>
    </location>
</feature>
<dbReference type="AlphaFoldDB" id="A0A1E4U2R5"/>
<feature type="compositionally biased region" description="Basic and acidic residues" evidence="1">
    <location>
        <begin position="579"/>
        <end position="599"/>
    </location>
</feature>
<dbReference type="Proteomes" id="UP000094236">
    <property type="component" value="Unassembled WGS sequence"/>
</dbReference>
<evidence type="ECO:0000256" key="1">
    <source>
        <dbReference type="SAM" id="MobiDB-lite"/>
    </source>
</evidence>
<feature type="compositionally biased region" description="Polar residues" evidence="1">
    <location>
        <begin position="294"/>
        <end position="309"/>
    </location>
</feature>
<feature type="region of interest" description="Disordered" evidence="1">
    <location>
        <begin position="242"/>
        <end position="351"/>
    </location>
</feature>
<feature type="compositionally biased region" description="Basic and acidic residues" evidence="1">
    <location>
        <begin position="508"/>
        <end position="517"/>
    </location>
</feature>
<proteinExistence type="predicted"/>
<feature type="region of interest" description="Disordered" evidence="1">
    <location>
        <begin position="138"/>
        <end position="157"/>
    </location>
</feature>
<feature type="compositionally biased region" description="Polar residues" evidence="1">
    <location>
        <begin position="600"/>
        <end position="641"/>
    </location>
</feature>
<feature type="compositionally biased region" description="Basic residues" evidence="1">
    <location>
        <begin position="490"/>
        <end position="507"/>
    </location>
</feature>
<evidence type="ECO:0000313" key="2">
    <source>
        <dbReference type="EMBL" id="ODV98291.1"/>
    </source>
</evidence>
<feature type="compositionally biased region" description="Polar residues" evidence="1">
    <location>
        <begin position="559"/>
        <end position="574"/>
    </location>
</feature>
<keyword evidence="3" id="KW-1185">Reference proteome</keyword>
<name>A0A1E4U2R5_PACTA</name>
<sequence length="773" mass="86581">MPTSSFSISKNRKISVPTESINVDVNKIFPEQEADEYYEDEIDEMDTSSRINSSLNNNNEVALGVIPANDLYKNQYAEQNSSTTKKLPITSIYDSITRSSTANNAKTGSFIYNNNNTELSTFTNILDPEHIENEASRLEDLNGTKYDKGASQTSVSPEALQNSLVNNNPSILETQKQLDQGPQLVSKEKDYKKNEVSDNKKSETIPKRQTAKRGKTKPNALPENIWEIDSDLDSEAVSGIVTSTTTKSKSASKNKSMRFNHKATLNKIDEPKSSRVSNKKTGNAAKGRKKMEKSSGSKISSKLRQQTLGLPSTKSTLKKPKTGNQDLSAKNKSVQTSISFQQANEKQKATLDPIQEISMDSDFEHTRKNNEIKKINENITAPSLQVEGTPLSPLNNNNDYSNMYYNPSSSPIVSYKRRKTMRHNSESLTTQKENDANDILYDQKINSENKAPELSQEVKAAEKNQMIQSEVKIPNSHEDERKNGNSNSSKVKKNQQKKKSKSGRKNASKNDKLDLDQKTNLQLRPSKDVVKDIISTKKEATTTATKSVKIVSQPRRITRSMSSKSNQDNESKPSILNEHFSKDENSNTKFDAERKDSKTEASTNQTAMSEKTGTSPVTERTDSETSGPTKSSTTNHTSPLNTVDKFPLANSTNVNPLNSCNAPEQFFHQLDAPLSMTTNPYNIESEAGFHNQIYQGLNLISLNLINRMKIVEFEINKKQECIRKNLELKIQEVSKYQEMQNKNFGNYVSELVSRLSNSENDLLSWINNNGKDL</sequence>
<reference evidence="3" key="1">
    <citation type="submission" date="2016-05" db="EMBL/GenBank/DDBJ databases">
        <title>Comparative genomics of biotechnologically important yeasts.</title>
        <authorList>
            <consortium name="DOE Joint Genome Institute"/>
            <person name="Riley R."/>
            <person name="Haridas S."/>
            <person name="Wolfe K.H."/>
            <person name="Lopes M.R."/>
            <person name="Hittinger C.T."/>
            <person name="Goker M."/>
            <person name="Salamov A."/>
            <person name="Wisecaver J."/>
            <person name="Long T.M."/>
            <person name="Aerts A.L."/>
            <person name="Barry K."/>
            <person name="Choi C."/>
            <person name="Clum A."/>
            <person name="Coughlan A.Y."/>
            <person name="Deshpande S."/>
            <person name="Douglass A.P."/>
            <person name="Hanson S.J."/>
            <person name="Klenk H.-P."/>
            <person name="Labutti K."/>
            <person name="Lapidus A."/>
            <person name="Lindquist E."/>
            <person name="Lipzen A."/>
            <person name="Meier-Kolthoff J.P."/>
            <person name="Ohm R.A."/>
            <person name="Otillar R.P."/>
            <person name="Pangilinan J."/>
            <person name="Peng Y."/>
            <person name="Rokas A."/>
            <person name="Rosa C.A."/>
            <person name="Scheuner C."/>
            <person name="Sibirny A.A."/>
            <person name="Slot J.C."/>
            <person name="Stielow J.B."/>
            <person name="Sun H."/>
            <person name="Kurtzman C.P."/>
            <person name="Blackwell M."/>
            <person name="Grigoriev I.V."/>
            <person name="Jeffries T.W."/>
        </authorList>
    </citation>
    <scope>NUCLEOTIDE SEQUENCE [LARGE SCALE GENOMIC DNA]</scope>
    <source>
        <strain evidence="3">NRRL Y-2460</strain>
    </source>
</reference>
<feature type="region of interest" description="Disordered" evidence="1">
    <location>
        <begin position="463"/>
        <end position="522"/>
    </location>
</feature>